<keyword evidence="1" id="KW-0694">RNA-binding</keyword>
<organism evidence="4 5">
    <name type="scientific">Raphidocelis subcapitata</name>
    <dbReference type="NCBI Taxonomy" id="307507"/>
    <lineage>
        <taxon>Eukaryota</taxon>
        <taxon>Viridiplantae</taxon>
        <taxon>Chlorophyta</taxon>
        <taxon>core chlorophytes</taxon>
        <taxon>Chlorophyceae</taxon>
        <taxon>CS clade</taxon>
        <taxon>Sphaeropleales</taxon>
        <taxon>Selenastraceae</taxon>
        <taxon>Raphidocelis</taxon>
    </lineage>
</organism>
<sequence>MPVCAQAEDAAAEPAAPAAASGTFSEEQEQLLWESVTRALLRLGKSGATESHTRSLSELLDAHKMVKVQVNAPASTASAAAAALAAGAGARLVMTKGSTLLFAQAGAAPEGLLQLATESKARTAVYREKLAAAREKKRDELRATEAKRESNTSRSTARTKIHRMIDNVSGGGGGGGGGGDLSRSALLGEWQQLAAGIAAEEAGDESQLGAPKSKEPQQPWKRREAAAGAEAGRGGGGRRPRTGRGGAPPPRR</sequence>
<reference evidence="4 5" key="1">
    <citation type="journal article" date="2018" name="Sci. Rep.">
        <title>Raphidocelis subcapitata (=Pseudokirchneriella subcapitata) provides an insight into genome evolution and environmental adaptations in the Sphaeropleales.</title>
        <authorList>
            <person name="Suzuki S."/>
            <person name="Yamaguchi H."/>
            <person name="Nakajima N."/>
            <person name="Kawachi M."/>
        </authorList>
    </citation>
    <scope>NUCLEOTIDE SEQUENCE [LARGE SCALE GENOMIC DNA]</scope>
    <source>
        <strain evidence="4 5">NIES-35</strain>
    </source>
</reference>
<evidence type="ECO:0000259" key="3">
    <source>
        <dbReference type="Pfam" id="PF01985"/>
    </source>
</evidence>
<feature type="compositionally biased region" description="Low complexity" evidence="2">
    <location>
        <begin position="1"/>
        <end position="20"/>
    </location>
</feature>
<name>A0A2V0P0E5_9CHLO</name>
<dbReference type="InterPro" id="IPR001890">
    <property type="entry name" value="RNA-binding_CRM"/>
</dbReference>
<evidence type="ECO:0000256" key="1">
    <source>
        <dbReference type="ARBA" id="ARBA00022884"/>
    </source>
</evidence>
<dbReference type="InterPro" id="IPR035920">
    <property type="entry name" value="YhbY-like_sf"/>
</dbReference>
<accession>A0A2V0P0E5</accession>
<feature type="region of interest" description="Disordered" evidence="2">
    <location>
        <begin position="1"/>
        <end position="23"/>
    </location>
</feature>
<feature type="region of interest" description="Disordered" evidence="2">
    <location>
        <begin position="135"/>
        <end position="183"/>
    </location>
</feature>
<dbReference type="Proteomes" id="UP000247498">
    <property type="component" value="Unassembled WGS sequence"/>
</dbReference>
<dbReference type="AlphaFoldDB" id="A0A2V0P0E5"/>
<feature type="compositionally biased region" description="Gly residues" evidence="2">
    <location>
        <begin position="169"/>
        <end position="180"/>
    </location>
</feature>
<feature type="region of interest" description="Disordered" evidence="2">
    <location>
        <begin position="197"/>
        <end position="252"/>
    </location>
</feature>
<dbReference type="Pfam" id="PF01985">
    <property type="entry name" value="CRS1_YhbY"/>
    <property type="match status" value="1"/>
</dbReference>
<dbReference type="InParanoid" id="A0A2V0P0E5"/>
<dbReference type="EMBL" id="BDRX01000031">
    <property type="protein sequence ID" value="GBF92392.1"/>
    <property type="molecule type" value="Genomic_DNA"/>
</dbReference>
<evidence type="ECO:0000313" key="5">
    <source>
        <dbReference type="Proteomes" id="UP000247498"/>
    </source>
</evidence>
<dbReference type="GO" id="GO:0003723">
    <property type="term" value="F:RNA binding"/>
    <property type="evidence" value="ECO:0007669"/>
    <property type="project" value="UniProtKB-KW"/>
</dbReference>
<feature type="domain" description="CRM" evidence="3">
    <location>
        <begin position="39"/>
        <end position="102"/>
    </location>
</feature>
<dbReference type="OrthoDB" id="549321at2759"/>
<dbReference type="Gene3D" id="3.30.110.60">
    <property type="entry name" value="YhbY-like"/>
    <property type="match status" value="1"/>
</dbReference>
<protein>
    <recommendedName>
        <fullName evidence="3">CRM domain-containing protein</fullName>
    </recommendedName>
</protein>
<keyword evidence="5" id="KW-1185">Reference proteome</keyword>
<proteinExistence type="predicted"/>
<evidence type="ECO:0000256" key="2">
    <source>
        <dbReference type="SAM" id="MobiDB-lite"/>
    </source>
</evidence>
<gene>
    <name evidence="4" type="ORF">Rsub_05594</name>
</gene>
<feature type="compositionally biased region" description="Basic and acidic residues" evidence="2">
    <location>
        <begin position="135"/>
        <end position="151"/>
    </location>
</feature>
<dbReference type="SUPFAM" id="SSF75471">
    <property type="entry name" value="YhbY-like"/>
    <property type="match status" value="1"/>
</dbReference>
<evidence type="ECO:0000313" key="4">
    <source>
        <dbReference type="EMBL" id="GBF92392.1"/>
    </source>
</evidence>
<comment type="caution">
    <text evidence="4">The sequence shown here is derived from an EMBL/GenBank/DDBJ whole genome shotgun (WGS) entry which is preliminary data.</text>
</comment>